<dbReference type="AlphaFoldDB" id="A0AAD3TZJ7"/>
<reference evidence="2" key="2">
    <citation type="submission" date="2023-06" db="EMBL/GenBank/DDBJ databases">
        <authorList>
            <person name="Kobayashi Y."/>
            <person name="Kayamori A."/>
            <person name="Aoki K."/>
            <person name="Shiwa Y."/>
            <person name="Fujita N."/>
            <person name="Sugita T."/>
            <person name="Iwasaki W."/>
            <person name="Tanaka N."/>
            <person name="Takashima M."/>
        </authorList>
    </citation>
    <scope>NUCLEOTIDE SEQUENCE</scope>
    <source>
        <strain evidence="2">HIS016</strain>
    </source>
</reference>
<organism evidence="2 3">
    <name type="scientific">Cutaneotrichosporon spelunceum</name>
    <dbReference type="NCBI Taxonomy" id="1672016"/>
    <lineage>
        <taxon>Eukaryota</taxon>
        <taxon>Fungi</taxon>
        <taxon>Dikarya</taxon>
        <taxon>Basidiomycota</taxon>
        <taxon>Agaricomycotina</taxon>
        <taxon>Tremellomycetes</taxon>
        <taxon>Trichosporonales</taxon>
        <taxon>Trichosporonaceae</taxon>
        <taxon>Cutaneotrichosporon</taxon>
    </lineage>
</organism>
<dbReference type="Proteomes" id="UP001222932">
    <property type="component" value="Unassembled WGS sequence"/>
</dbReference>
<proteinExistence type="predicted"/>
<name>A0AAD3TZJ7_9TREE</name>
<evidence type="ECO:0000313" key="2">
    <source>
        <dbReference type="EMBL" id="GMK59365.1"/>
    </source>
</evidence>
<gene>
    <name evidence="2" type="ORF">CspeluHIS016_0703800</name>
</gene>
<comment type="caution">
    <text evidence="2">The sequence shown here is derived from an EMBL/GenBank/DDBJ whole genome shotgun (WGS) entry which is preliminary data.</text>
</comment>
<reference evidence="2" key="1">
    <citation type="journal article" date="2023" name="BMC Genomics">
        <title>Chromosome-level genome assemblies of Cutaneotrichosporon spp. (Trichosporonales, Basidiomycota) reveal imbalanced evolution between nucleotide sequences and chromosome synteny.</title>
        <authorList>
            <person name="Kobayashi Y."/>
            <person name="Kayamori A."/>
            <person name="Aoki K."/>
            <person name="Shiwa Y."/>
            <person name="Matsutani M."/>
            <person name="Fujita N."/>
            <person name="Sugita T."/>
            <person name="Iwasaki W."/>
            <person name="Tanaka N."/>
            <person name="Takashima M."/>
        </authorList>
    </citation>
    <scope>NUCLEOTIDE SEQUENCE</scope>
    <source>
        <strain evidence="2">HIS016</strain>
    </source>
</reference>
<protein>
    <submittedName>
        <fullName evidence="2">Uncharacterized protein</fullName>
    </submittedName>
</protein>
<sequence>MFKPRSNSAASVGSTSSTSSTSSTRSTDMIAHIVAQEPGTIYLWSAGNVRVNGRDLGIDALGAAELASAMRADQRFEFVRIEYLDTEGEEWKASYLVTP</sequence>
<accession>A0AAD3TZJ7</accession>
<dbReference type="EMBL" id="BTCM01000007">
    <property type="protein sequence ID" value="GMK59365.1"/>
    <property type="molecule type" value="Genomic_DNA"/>
</dbReference>
<evidence type="ECO:0000313" key="3">
    <source>
        <dbReference type="Proteomes" id="UP001222932"/>
    </source>
</evidence>
<keyword evidence="3" id="KW-1185">Reference proteome</keyword>
<evidence type="ECO:0000256" key="1">
    <source>
        <dbReference type="SAM" id="MobiDB-lite"/>
    </source>
</evidence>
<feature type="region of interest" description="Disordered" evidence="1">
    <location>
        <begin position="1"/>
        <end position="26"/>
    </location>
</feature>